<feature type="coiled-coil region" evidence="6">
    <location>
        <begin position="204"/>
        <end position="231"/>
    </location>
</feature>
<feature type="transmembrane region" description="Helical" evidence="7">
    <location>
        <begin position="436"/>
        <end position="457"/>
    </location>
</feature>
<dbReference type="PANTHER" id="PTHR32309">
    <property type="entry name" value="TYROSINE-PROTEIN KINASE"/>
    <property type="match status" value="1"/>
</dbReference>
<evidence type="ECO:0000259" key="9">
    <source>
        <dbReference type="Pfam" id="PF02706"/>
    </source>
</evidence>
<evidence type="ECO:0000256" key="3">
    <source>
        <dbReference type="ARBA" id="ARBA00022692"/>
    </source>
</evidence>
<organism evidence="10 11">
    <name type="scientific">Jannaschia faecimaris</name>
    <dbReference type="NCBI Taxonomy" id="1244108"/>
    <lineage>
        <taxon>Bacteria</taxon>
        <taxon>Pseudomonadati</taxon>
        <taxon>Pseudomonadota</taxon>
        <taxon>Alphaproteobacteria</taxon>
        <taxon>Rhodobacterales</taxon>
        <taxon>Roseobacteraceae</taxon>
        <taxon>Jannaschia</taxon>
    </lineage>
</organism>
<dbReference type="Gene3D" id="3.40.50.300">
    <property type="entry name" value="P-loop containing nucleotide triphosphate hydrolases"/>
    <property type="match status" value="1"/>
</dbReference>
<proteinExistence type="predicted"/>
<protein>
    <submittedName>
        <fullName evidence="10">Uncharacterized protein involved in exopolysaccharide biosynthesis</fullName>
    </submittedName>
</protein>
<feature type="coiled-coil region" evidence="6">
    <location>
        <begin position="328"/>
        <end position="404"/>
    </location>
</feature>
<feature type="domain" description="Polysaccharide chain length determinant N-terminal" evidence="9">
    <location>
        <begin position="28"/>
        <end position="111"/>
    </location>
</feature>
<dbReference type="InterPro" id="IPR050445">
    <property type="entry name" value="Bact_polysacc_biosynth/exp"/>
</dbReference>
<dbReference type="OrthoDB" id="230260at2"/>
<sequence length="729" mass="80868">MTDIFRARPTEDDTSLDISELARNAYDGVRRNLWLIALTVLVFTGATVVYVLSRDDVYTARASLLIDPRIAGGAGGVQPAPTLLLADALVVDSEIEILRSDRLLYRVVEQLPEPRVEEGDGDAAPSALARLRARLLPVDLVEPPTEAQRLEDLVRWVRSKLAIEREGATYIITMRFRAQNSELAAFVVNTLAREYLVLQSDEQVDRAAQATRQLRAEISRLSDAIAEREAEAQAYRIANDIPRSETNNTVTQQIADIDSRTINARSIIREGRSQLQSIALDIKRLDAPLEIGSLASLSLEDWGMGQFQDQLRRLQEQNAAGGWNDDLARILERVVEQFRSELIRLRDTREARIAVAEANLAALAEERETLEREADRLGTVRIPLDALEREINSLRNQYTVVSNRLRESEGADRFTPSIARIVDLAVPPERPSVSGGLLTVIAGALGGAILGLGLVFLREQLDDRLRAPRDVTDALGLTYGGAVPMLRTRDLPLPPAIGDRLNMADHSRLDRQQLVRLLSGTYSGSRRLGETLRRAATLMTDPVDGQVYSVLITSPRQGDGKTTFATNLAVFLSDRGKDVLLVDGDPHTGTLSRLFGEAAEEDIEETWGDVALIRRLSPRLRLLQAIPIDHYWQLDPSHYVRAVRSLLEEASGPDELTVIDAGTLTTTVEDLLSLPQIVKVFVVVRFGRVSTSALRSVLRQRPIVARAIAGVFLSQVQDRKMKRYDVLPD</sequence>
<dbReference type="PANTHER" id="PTHR32309:SF31">
    <property type="entry name" value="CAPSULAR EXOPOLYSACCHARIDE FAMILY"/>
    <property type="match status" value="1"/>
</dbReference>
<reference evidence="11" key="1">
    <citation type="submission" date="2016-10" db="EMBL/GenBank/DDBJ databases">
        <authorList>
            <person name="Varghese N."/>
            <person name="Submissions S."/>
        </authorList>
    </citation>
    <scope>NUCLEOTIDE SEQUENCE [LARGE SCALE GENOMIC DNA]</scope>
    <source>
        <strain evidence="11">DSM 100420</strain>
    </source>
</reference>
<evidence type="ECO:0000256" key="1">
    <source>
        <dbReference type="ARBA" id="ARBA00004651"/>
    </source>
</evidence>
<dbReference type="STRING" id="1244108.SAMN05444004_12016"/>
<keyword evidence="11" id="KW-1185">Reference proteome</keyword>
<comment type="subcellular location">
    <subcellularLocation>
        <location evidence="1">Cell membrane</location>
        <topology evidence="1">Multi-pass membrane protein</topology>
    </subcellularLocation>
</comment>
<dbReference type="EMBL" id="FNPX01000020">
    <property type="protein sequence ID" value="SDZ54213.1"/>
    <property type="molecule type" value="Genomic_DNA"/>
</dbReference>
<evidence type="ECO:0000256" key="7">
    <source>
        <dbReference type="SAM" id="Phobius"/>
    </source>
</evidence>
<keyword evidence="2" id="KW-1003">Cell membrane</keyword>
<dbReference type="AlphaFoldDB" id="A0A1H3TVF2"/>
<accession>A0A1H3TVF2</accession>
<dbReference type="InterPro" id="IPR003856">
    <property type="entry name" value="LPS_length_determ_N"/>
</dbReference>
<keyword evidence="3 7" id="KW-0812">Transmembrane</keyword>
<dbReference type="GO" id="GO:0005886">
    <property type="term" value="C:plasma membrane"/>
    <property type="evidence" value="ECO:0007669"/>
    <property type="project" value="UniProtKB-SubCell"/>
</dbReference>
<dbReference type="Proteomes" id="UP000198914">
    <property type="component" value="Unassembled WGS sequence"/>
</dbReference>
<dbReference type="InterPro" id="IPR027417">
    <property type="entry name" value="P-loop_NTPase"/>
</dbReference>
<dbReference type="RefSeq" id="WP_092647591.1">
    <property type="nucleotide sequence ID" value="NZ_FNPX01000020.1"/>
</dbReference>
<evidence type="ECO:0000259" key="8">
    <source>
        <dbReference type="Pfam" id="PF01656"/>
    </source>
</evidence>
<gene>
    <name evidence="10" type="ORF">SAMN05444004_12016</name>
</gene>
<feature type="transmembrane region" description="Helical" evidence="7">
    <location>
        <begin position="33"/>
        <end position="52"/>
    </location>
</feature>
<feature type="domain" description="CobQ/CobB/MinD/ParA nucleotide binding" evidence="8">
    <location>
        <begin position="551"/>
        <end position="697"/>
    </location>
</feature>
<keyword evidence="5 7" id="KW-0472">Membrane</keyword>
<evidence type="ECO:0000313" key="10">
    <source>
        <dbReference type="EMBL" id="SDZ54213.1"/>
    </source>
</evidence>
<evidence type="ECO:0000256" key="5">
    <source>
        <dbReference type="ARBA" id="ARBA00023136"/>
    </source>
</evidence>
<evidence type="ECO:0000256" key="4">
    <source>
        <dbReference type="ARBA" id="ARBA00022989"/>
    </source>
</evidence>
<keyword evidence="4 7" id="KW-1133">Transmembrane helix</keyword>
<keyword evidence="6" id="KW-0175">Coiled coil</keyword>
<dbReference type="InterPro" id="IPR002586">
    <property type="entry name" value="CobQ/CobB/MinD/ParA_Nub-bd_dom"/>
</dbReference>
<dbReference type="Pfam" id="PF01656">
    <property type="entry name" value="CbiA"/>
    <property type="match status" value="1"/>
</dbReference>
<name>A0A1H3TVF2_9RHOB</name>
<dbReference type="SUPFAM" id="SSF52540">
    <property type="entry name" value="P-loop containing nucleoside triphosphate hydrolases"/>
    <property type="match status" value="1"/>
</dbReference>
<evidence type="ECO:0000313" key="11">
    <source>
        <dbReference type="Proteomes" id="UP000198914"/>
    </source>
</evidence>
<evidence type="ECO:0000256" key="6">
    <source>
        <dbReference type="SAM" id="Coils"/>
    </source>
</evidence>
<dbReference type="Pfam" id="PF02706">
    <property type="entry name" value="Wzz"/>
    <property type="match status" value="1"/>
</dbReference>
<evidence type="ECO:0000256" key="2">
    <source>
        <dbReference type="ARBA" id="ARBA00022475"/>
    </source>
</evidence>